<dbReference type="EMBL" id="QGKS01000172">
    <property type="protein sequence ID" value="PWR15774.1"/>
    <property type="molecule type" value="Genomic_DNA"/>
</dbReference>
<dbReference type="OrthoDB" id="4377071at2"/>
<name>A0A317DN74_9ACTN</name>
<gene>
    <name evidence="6" type="ORF">DKT69_09285</name>
</gene>
<dbReference type="InterPro" id="IPR032808">
    <property type="entry name" value="DoxX"/>
</dbReference>
<sequence>MHIAYVVVTVLAVAATGFSGVAALARFRPILPGMAAAGVPQSWLTFPIGTLKTAGAVGLLLGLLGVPLVGVAAAAGLLLFFACAVHTHLLARDHSAQFLLANGFLLLSGAALALGLAGN</sequence>
<evidence type="ECO:0000256" key="3">
    <source>
        <dbReference type="ARBA" id="ARBA00022989"/>
    </source>
</evidence>
<feature type="transmembrane region" description="Helical" evidence="5">
    <location>
        <begin position="98"/>
        <end position="117"/>
    </location>
</feature>
<dbReference type="Proteomes" id="UP000246050">
    <property type="component" value="Unassembled WGS sequence"/>
</dbReference>
<protein>
    <recommendedName>
        <fullName evidence="8">DoxX family protein</fullName>
    </recommendedName>
</protein>
<dbReference type="GO" id="GO:0016020">
    <property type="term" value="C:membrane"/>
    <property type="evidence" value="ECO:0007669"/>
    <property type="project" value="UniProtKB-SubCell"/>
</dbReference>
<evidence type="ECO:0000256" key="5">
    <source>
        <dbReference type="SAM" id="Phobius"/>
    </source>
</evidence>
<organism evidence="6 7">
    <name type="scientific">Micromonospora sicca</name>
    <dbReference type="NCBI Taxonomy" id="2202420"/>
    <lineage>
        <taxon>Bacteria</taxon>
        <taxon>Bacillati</taxon>
        <taxon>Actinomycetota</taxon>
        <taxon>Actinomycetes</taxon>
        <taxon>Micromonosporales</taxon>
        <taxon>Micromonosporaceae</taxon>
        <taxon>Micromonospora</taxon>
    </lineage>
</organism>
<evidence type="ECO:0008006" key="8">
    <source>
        <dbReference type="Google" id="ProtNLM"/>
    </source>
</evidence>
<dbReference type="AlphaFoldDB" id="A0A317DN74"/>
<dbReference type="RefSeq" id="WP_109801179.1">
    <property type="nucleotide sequence ID" value="NZ_QGKS01000172.1"/>
</dbReference>
<keyword evidence="3 5" id="KW-1133">Transmembrane helix</keyword>
<evidence type="ECO:0000256" key="2">
    <source>
        <dbReference type="ARBA" id="ARBA00022692"/>
    </source>
</evidence>
<evidence type="ECO:0000256" key="1">
    <source>
        <dbReference type="ARBA" id="ARBA00004141"/>
    </source>
</evidence>
<evidence type="ECO:0000313" key="7">
    <source>
        <dbReference type="Proteomes" id="UP000246050"/>
    </source>
</evidence>
<comment type="caution">
    <text evidence="6">The sequence shown here is derived from an EMBL/GenBank/DDBJ whole genome shotgun (WGS) entry which is preliminary data.</text>
</comment>
<accession>A0A317DN74</accession>
<dbReference type="Pfam" id="PF13564">
    <property type="entry name" value="DoxX_2"/>
    <property type="match status" value="1"/>
</dbReference>
<evidence type="ECO:0000313" key="6">
    <source>
        <dbReference type="EMBL" id="PWR15774.1"/>
    </source>
</evidence>
<keyword evidence="2 5" id="KW-0812">Transmembrane</keyword>
<comment type="subcellular location">
    <subcellularLocation>
        <location evidence="1">Membrane</location>
        <topology evidence="1">Multi-pass membrane protein</topology>
    </subcellularLocation>
</comment>
<reference evidence="6 7" key="1">
    <citation type="submission" date="2018-05" db="EMBL/GenBank/DDBJ databases">
        <title>Micromonosporas from Atacama Desert.</title>
        <authorList>
            <person name="Carro L."/>
            <person name="Golinska P."/>
            <person name="Klenk H.-P."/>
            <person name="Goodfellow M."/>
        </authorList>
    </citation>
    <scope>NUCLEOTIDE SEQUENCE [LARGE SCALE GENOMIC DNA]</scope>
    <source>
        <strain evidence="6 7">4G51</strain>
    </source>
</reference>
<keyword evidence="4 5" id="KW-0472">Membrane</keyword>
<evidence type="ECO:0000256" key="4">
    <source>
        <dbReference type="ARBA" id="ARBA00023136"/>
    </source>
</evidence>
<feature type="transmembrane region" description="Helical" evidence="5">
    <location>
        <begin position="59"/>
        <end position="86"/>
    </location>
</feature>
<proteinExistence type="predicted"/>